<comment type="caution">
    <text evidence="2">The sequence shown here is derived from an EMBL/GenBank/DDBJ whole genome shotgun (WGS) entry which is preliminary data.</text>
</comment>
<reference evidence="2 3" key="1">
    <citation type="submission" date="2018-09" db="EMBL/GenBank/DDBJ databases">
        <title>The draft genome of Acinetobacter spp. strains.</title>
        <authorList>
            <person name="Qin J."/>
            <person name="Feng Y."/>
            <person name="Zong Z."/>
        </authorList>
    </citation>
    <scope>NUCLEOTIDE SEQUENCE [LARGE SCALE GENOMIC DNA]</scope>
    <source>
        <strain evidence="2 3">WCHAc060096</strain>
    </source>
</reference>
<dbReference type="Pfam" id="PF07396">
    <property type="entry name" value="Porin_O_P"/>
    <property type="match status" value="1"/>
</dbReference>
<name>A0A3A8F2T4_9GAMM</name>
<evidence type="ECO:0000313" key="2">
    <source>
        <dbReference type="EMBL" id="RKG35023.1"/>
    </source>
</evidence>
<protein>
    <submittedName>
        <fullName evidence="2">Uncharacterized protein</fullName>
    </submittedName>
</protein>
<dbReference type="AlphaFoldDB" id="A0A3A8F2T4"/>
<dbReference type="RefSeq" id="WP_120369312.1">
    <property type="nucleotide sequence ID" value="NZ_RAXU01000004.1"/>
</dbReference>
<gene>
    <name evidence="2" type="ORF">D7V21_04330</name>
</gene>
<organism evidence="2 3">
    <name type="scientific">Acinetobacter guerrae</name>
    <dbReference type="NCBI Taxonomy" id="1843371"/>
    <lineage>
        <taxon>Bacteria</taxon>
        <taxon>Pseudomonadati</taxon>
        <taxon>Pseudomonadota</taxon>
        <taxon>Gammaproteobacteria</taxon>
        <taxon>Moraxellales</taxon>
        <taxon>Moraxellaceae</taxon>
        <taxon>Acinetobacter</taxon>
    </lineage>
</organism>
<dbReference type="Gene3D" id="2.40.160.10">
    <property type="entry name" value="Porin"/>
    <property type="match status" value="1"/>
</dbReference>
<dbReference type="InterPro" id="IPR023614">
    <property type="entry name" value="Porin_dom_sf"/>
</dbReference>
<dbReference type="EMBL" id="RAXU01000004">
    <property type="protein sequence ID" value="RKG35023.1"/>
    <property type="molecule type" value="Genomic_DNA"/>
</dbReference>
<evidence type="ECO:0000313" key="3">
    <source>
        <dbReference type="Proteomes" id="UP000269001"/>
    </source>
</evidence>
<evidence type="ECO:0000256" key="1">
    <source>
        <dbReference type="SAM" id="SignalP"/>
    </source>
</evidence>
<accession>A0A3A8F2T4</accession>
<sequence>MNKSLLLFITTFIFVPTAVYASDLSWGDPDENLSEIKLSGAIRTHFSSKDYQEKANEGQNNLWRLADIRLVLDYENPDWLASIDGRCYRYDQLCDAVFLRHAWLGYKFDDEQRLNLGLQPIDFGLGEFWGSSYYETLMNTVGFEDISNLGIQYQLFHQNYHLSLGFYPRDGGNYKGTSKDSSRYSANFVEADDLDEGTHLEEKNMWIGRLSKKFSLNDSKKMSTELGASFWYSDIENKRTQHNGHRNTWNIFATTNYGDWQWMSLYGEQKIKNRDDFFPEYSTLGAFDFPYQLANKGQYLVNEINYTFQKPYFHLENIKPYLSHSRFFKDESGYKDSERLIGGVSFNYKAIGVQAEYIMSRNDPMNGGDAESLAQGNQSQNGWDKMFYLAVGYYF</sequence>
<feature type="signal peptide" evidence="1">
    <location>
        <begin position="1"/>
        <end position="21"/>
    </location>
</feature>
<feature type="chain" id="PRO_5017290369" evidence="1">
    <location>
        <begin position="22"/>
        <end position="395"/>
    </location>
</feature>
<dbReference type="InterPro" id="IPR010870">
    <property type="entry name" value="Porin_O/P"/>
</dbReference>
<dbReference type="SUPFAM" id="SSF56935">
    <property type="entry name" value="Porins"/>
    <property type="match status" value="1"/>
</dbReference>
<keyword evidence="1" id="KW-0732">Signal</keyword>
<dbReference type="Proteomes" id="UP000269001">
    <property type="component" value="Unassembled WGS sequence"/>
</dbReference>
<keyword evidence="3" id="KW-1185">Reference proteome</keyword>
<proteinExistence type="predicted"/>